<keyword evidence="3 8" id="KW-0813">Transport</keyword>
<evidence type="ECO:0000256" key="7">
    <source>
        <dbReference type="ARBA" id="ARBA00023136"/>
    </source>
</evidence>
<keyword evidence="7 8" id="KW-0472">Membrane</keyword>
<feature type="transmembrane region" description="Helical" evidence="8">
    <location>
        <begin position="389"/>
        <end position="410"/>
    </location>
</feature>
<keyword evidence="4 8" id="KW-1003">Cell membrane</keyword>
<dbReference type="GO" id="GO:0005886">
    <property type="term" value="C:plasma membrane"/>
    <property type="evidence" value="ECO:0007669"/>
    <property type="project" value="UniProtKB-SubCell"/>
</dbReference>
<evidence type="ECO:0000256" key="8">
    <source>
        <dbReference type="RuleBase" id="RU363064"/>
    </source>
</evidence>
<evidence type="ECO:0000313" key="10">
    <source>
        <dbReference type="Proteomes" id="UP000284178"/>
    </source>
</evidence>
<feature type="transmembrane region" description="Helical" evidence="8">
    <location>
        <begin position="416"/>
        <end position="433"/>
    </location>
</feature>
<protein>
    <submittedName>
        <fullName evidence="9">Alanine:cation symporter family protein</fullName>
    </submittedName>
</protein>
<evidence type="ECO:0000256" key="5">
    <source>
        <dbReference type="ARBA" id="ARBA00022692"/>
    </source>
</evidence>
<dbReference type="GeneID" id="83014739"/>
<evidence type="ECO:0000313" key="9">
    <source>
        <dbReference type="EMBL" id="RGR75573.1"/>
    </source>
</evidence>
<dbReference type="PANTHER" id="PTHR30330:SF3">
    <property type="entry name" value="TRANSCRIPTIONAL REGULATOR, LRP FAMILY"/>
    <property type="match status" value="1"/>
</dbReference>
<evidence type="ECO:0000256" key="6">
    <source>
        <dbReference type="ARBA" id="ARBA00022989"/>
    </source>
</evidence>
<comment type="similarity">
    <text evidence="2 8">Belongs to the alanine or glycine:cation symporter (AGCS) (TC 2.A.25) family.</text>
</comment>
<keyword evidence="8" id="KW-0769">Symport</keyword>
<feature type="transmembrane region" description="Helical" evidence="8">
    <location>
        <begin position="346"/>
        <end position="369"/>
    </location>
</feature>
<comment type="subcellular location">
    <subcellularLocation>
        <location evidence="1 8">Cell membrane</location>
        <topology evidence="1 8">Multi-pass membrane protein</topology>
    </subcellularLocation>
</comment>
<dbReference type="GO" id="GO:0005283">
    <property type="term" value="F:amino acid:sodium symporter activity"/>
    <property type="evidence" value="ECO:0007669"/>
    <property type="project" value="InterPro"/>
</dbReference>
<accession>A0A412G4H4</accession>
<feature type="transmembrane region" description="Helical" evidence="8">
    <location>
        <begin position="13"/>
        <end position="31"/>
    </location>
</feature>
<feature type="transmembrane region" description="Helical" evidence="8">
    <location>
        <begin position="207"/>
        <end position="226"/>
    </location>
</feature>
<keyword evidence="5 8" id="KW-0812">Transmembrane</keyword>
<evidence type="ECO:0000256" key="4">
    <source>
        <dbReference type="ARBA" id="ARBA00022475"/>
    </source>
</evidence>
<comment type="caution">
    <text evidence="9">The sequence shown here is derived from an EMBL/GenBank/DDBJ whole genome shotgun (WGS) entry which is preliminary data.</text>
</comment>
<reference evidence="9 10" key="1">
    <citation type="submission" date="2018-08" db="EMBL/GenBank/DDBJ databases">
        <title>A genome reference for cultivated species of the human gut microbiota.</title>
        <authorList>
            <person name="Zou Y."/>
            <person name="Xue W."/>
            <person name="Luo G."/>
        </authorList>
    </citation>
    <scope>NUCLEOTIDE SEQUENCE [LARGE SCALE GENOMIC DNA]</scope>
    <source>
        <strain evidence="9 10">AF24-29</strain>
    </source>
</reference>
<dbReference type="PANTHER" id="PTHR30330">
    <property type="entry name" value="AGSS FAMILY TRANSPORTER, SODIUM-ALANINE"/>
    <property type="match status" value="1"/>
</dbReference>
<dbReference type="AlphaFoldDB" id="A0A412G4H4"/>
<dbReference type="EMBL" id="QRUP01000004">
    <property type="protein sequence ID" value="RGR75573.1"/>
    <property type="molecule type" value="Genomic_DNA"/>
</dbReference>
<dbReference type="Proteomes" id="UP000284178">
    <property type="component" value="Unassembled WGS sequence"/>
</dbReference>
<evidence type="ECO:0000256" key="2">
    <source>
        <dbReference type="ARBA" id="ARBA00009261"/>
    </source>
</evidence>
<name>A0A412G4H4_9FIRM</name>
<dbReference type="Gene3D" id="1.20.1740.10">
    <property type="entry name" value="Amino acid/polyamine transporter I"/>
    <property type="match status" value="1"/>
</dbReference>
<dbReference type="RefSeq" id="WP_117894303.1">
    <property type="nucleotide sequence ID" value="NZ_CABJCV010000004.1"/>
</dbReference>
<feature type="transmembrane region" description="Helical" evidence="8">
    <location>
        <begin position="142"/>
        <end position="163"/>
    </location>
</feature>
<feature type="transmembrane region" description="Helical" evidence="8">
    <location>
        <begin position="302"/>
        <end position="326"/>
    </location>
</feature>
<evidence type="ECO:0000256" key="1">
    <source>
        <dbReference type="ARBA" id="ARBA00004651"/>
    </source>
</evidence>
<dbReference type="Pfam" id="PF01235">
    <property type="entry name" value="Na_Ala_symp"/>
    <property type="match status" value="1"/>
</dbReference>
<gene>
    <name evidence="9" type="ORF">DWY25_04880</name>
</gene>
<proteinExistence type="inferred from homology"/>
<evidence type="ECO:0000256" key="3">
    <source>
        <dbReference type="ARBA" id="ARBA00022448"/>
    </source>
</evidence>
<dbReference type="PRINTS" id="PR00175">
    <property type="entry name" value="NAALASMPORT"/>
</dbReference>
<dbReference type="InterPro" id="IPR001463">
    <property type="entry name" value="Na/Ala_symport"/>
</dbReference>
<keyword evidence="6 8" id="KW-1133">Transmembrane helix</keyword>
<dbReference type="NCBIfam" id="TIGR00835">
    <property type="entry name" value="agcS"/>
    <property type="match status" value="1"/>
</dbReference>
<sequence>MELLNEIFSQFNAVLWGPPLILLLLGTHLWMTIRTRGVQRWVFKGIKLSVTPDKTEGDISPFAALTTALASTIGTGNIIGVATAIVSGGPGAVLWTWLTGLFGIATKYAESLIAVKYRRKTEDGTYLGGAMVVLEKIGHPKLGVAFALLTGLAAFGIGCSVQSNAIADALVTNFNFNASLVGLILAAVTFLVIFGGVKSIANVCEKLVPFMSLFYTLGCFYILYYNRAYLLPAIELIVQAAFTPRAMAGGFIGSTIITACRYGCARGLFSNESGMGSAPIVAAAAQSRNPVRQALISSTGTFWDTVVVCLITGLVLVSSIIANPAISTIGLEGGELTTLCFAQIPVIGTPLLIFGILTFAYSTILGWSYYGERCMEYLFGKRILKPYRVLWIVVLYLGCTMKLDLVWTIADTLNGLMAIPNLIAVLLLTRVIVKDTRYYLDEGHLDETDPEME</sequence>
<feature type="transmembrane region" description="Helical" evidence="8">
    <location>
        <begin position="175"/>
        <end position="195"/>
    </location>
</feature>
<keyword evidence="10" id="KW-1185">Reference proteome</keyword>
<organism evidence="9 10">
    <name type="scientific">Holdemania filiformis</name>
    <dbReference type="NCBI Taxonomy" id="61171"/>
    <lineage>
        <taxon>Bacteria</taxon>
        <taxon>Bacillati</taxon>
        <taxon>Bacillota</taxon>
        <taxon>Erysipelotrichia</taxon>
        <taxon>Erysipelotrichales</taxon>
        <taxon>Erysipelotrichaceae</taxon>
        <taxon>Holdemania</taxon>
    </lineage>
</organism>